<evidence type="ECO:0000313" key="8">
    <source>
        <dbReference type="Proteomes" id="UP000319980"/>
    </source>
</evidence>
<keyword evidence="8" id="KW-1185">Reference proteome</keyword>
<evidence type="ECO:0000256" key="4">
    <source>
        <dbReference type="ARBA" id="ARBA00023002"/>
    </source>
</evidence>
<dbReference type="GO" id="GO:0008198">
    <property type="term" value="F:ferrous iron binding"/>
    <property type="evidence" value="ECO:0007669"/>
    <property type="project" value="TreeGrafter"/>
</dbReference>
<evidence type="ECO:0000256" key="6">
    <source>
        <dbReference type="PIRSR" id="PIRSR610300-51"/>
    </source>
</evidence>
<dbReference type="PANTHER" id="PTHR12918:SF1">
    <property type="entry name" value="CYSTEINE DIOXYGENASE TYPE 1"/>
    <property type="match status" value="1"/>
</dbReference>
<evidence type="ECO:0000256" key="3">
    <source>
        <dbReference type="ARBA" id="ARBA00022964"/>
    </source>
</evidence>
<organism evidence="7 8">
    <name type="scientific">Luteimonas marina</name>
    <dbReference type="NCBI Taxonomy" id="488485"/>
    <lineage>
        <taxon>Bacteria</taxon>
        <taxon>Pseudomonadati</taxon>
        <taxon>Pseudomonadota</taxon>
        <taxon>Gammaproteobacteria</taxon>
        <taxon>Lysobacterales</taxon>
        <taxon>Lysobacteraceae</taxon>
        <taxon>Luteimonas</taxon>
    </lineage>
</organism>
<comment type="caution">
    <text evidence="7">The sequence shown here is derived from an EMBL/GenBank/DDBJ whole genome shotgun (WGS) entry which is preliminary data.</text>
</comment>
<evidence type="ECO:0000256" key="1">
    <source>
        <dbReference type="ARBA" id="ARBA00006622"/>
    </source>
</evidence>
<keyword evidence="5 6" id="KW-0408">Iron</keyword>
<feature type="binding site" evidence="6">
    <location>
        <position position="94"/>
    </location>
    <ligand>
        <name>Fe cation</name>
        <dbReference type="ChEBI" id="CHEBI:24875"/>
        <note>catalytic</note>
    </ligand>
</feature>
<sequence length="195" mass="21973">MGHRLEAVQQEPFPLLDDIVVLSDAAMKAGKPSKIVPRLVENLQGLLGNIGELPPSLLQPGAREYVRRELYRSPAFGYRVFAITWGPGQSSPIHDHADTWGIEAVLHGELEVVDFRSVREYEALSELVPSDLHRLLPGNVISLLPPHDLHACRNVGTRQVAVSLHVYGRQLEEVRRYAHIEGRLYRQEKLRLKSV</sequence>
<feature type="binding site" evidence="6">
    <location>
        <position position="96"/>
    </location>
    <ligand>
        <name>Fe cation</name>
        <dbReference type="ChEBI" id="CHEBI:24875"/>
        <note>catalytic</note>
    </ligand>
</feature>
<dbReference type="EMBL" id="VOHK01000002">
    <property type="protein sequence ID" value="TWT22581.1"/>
    <property type="molecule type" value="Genomic_DNA"/>
</dbReference>
<evidence type="ECO:0000256" key="5">
    <source>
        <dbReference type="ARBA" id="ARBA00023004"/>
    </source>
</evidence>
<keyword evidence="3 7" id="KW-0223">Dioxygenase</keyword>
<reference evidence="7 8" key="1">
    <citation type="journal article" date="2008" name="Int. J. Syst. Evol. Microbiol.">
        <title>Luteimonas marina sp. nov., isolated from seawater.</title>
        <authorList>
            <person name="Baik K.S."/>
            <person name="Park S.C."/>
            <person name="Kim M.S."/>
            <person name="Kim E.M."/>
            <person name="Park C."/>
            <person name="Chun J."/>
            <person name="Seong C.N."/>
        </authorList>
    </citation>
    <scope>NUCLEOTIDE SEQUENCE [LARGE SCALE GENOMIC DNA]</scope>
    <source>
        <strain evidence="7 8">FR1330</strain>
    </source>
</reference>
<dbReference type="PANTHER" id="PTHR12918">
    <property type="entry name" value="CYSTEINE DIOXYGENASE"/>
    <property type="match status" value="1"/>
</dbReference>
<dbReference type="Gene3D" id="2.60.120.10">
    <property type="entry name" value="Jelly Rolls"/>
    <property type="match status" value="1"/>
</dbReference>
<feature type="binding site" evidence="6">
    <location>
        <position position="150"/>
    </location>
    <ligand>
        <name>Fe cation</name>
        <dbReference type="ChEBI" id="CHEBI:24875"/>
        <note>catalytic</note>
    </ligand>
</feature>
<comment type="similarity">
    <text evidence="1">Belongs to the cysteine dioxygenase family.</text>
</comment>
<evidence type="ECO:0000256" key="2">
    <source>
        <dbReference type="ARBA" id="ARBA00022723"/>
    </source>
</evidence>
<dbReference type="InterPro" id="IPR011051">
    <property type="entry name" value="RmlC_Cupin_sf"/>
</dbReference>
<keyword evidence="4" id="KW-0560">Oxidoreductase</keyword>
<dbReference type="RefSeq" id="WP_146386070.1">
    <property type="nucleotide sequence ID" value="NZ_VOHK01000002.1"/>
</dbReference>
<accession>A0A5C5U879</accession>
<dbReference type="Proteomes" id="UP000319980">
    <property type="component" value="Unassembled WGS sequence"/>
</dbReference>
<dbReference type="AlphaFoldDB" id="A0A5C5U879"/>
<dbReference type="Pfam" id="PF05995">
    <property type="entry name" value="CDO_I"/>
    <property type="match status" value="1"/>
</dbReference>
<dbReference type="InterPro" id="IPR010300">
    <property type="entry name" value="CDO_1"/>
</dbReference>
<dbReference type="CDD" id="cd10548">
    <property type="entry name" value="cupin_CDO"/>
    <property type="match status" value="1"/>
</dbReference>
<keyword evidence="2 6" id="KW-0479">Metal-binding</keyword>
<dbReference type="InterPro" id="IPR014710">
    <property type="entry name" value="RmlC-like_jellyroll"/>
</dbReference>
<dbReference type="SUPFAM" id="SSF51182">
    <property type="entry name" value="RmlC-like cupins"/>
    <property type="match status" value="1"/>
</dbReference>
<proteinExistence type="inferred from homology"/>
<dbReference type="GO" id="GO:0016702">
    <property type="term" value="F:oxidoreductase activity, acting on single donors with incorporation of molecular oxygen, incorporation of two atoms of oxygen"/>
    <property type="evidence" value="ECO:0007669"/>
    <property type="project" value="InterPro"/>
</dbReference>
<evidence type="ECO:0000313" key="7">
    <source>
        <dbReference type="EMBL" id="TWT22581.1"/>
    </source>
</evidence>
<gene>
    <name evidence="7" type="ORF">FQY83_06090</name>
</gene>
<dbReference type="OrthoDB" id="7059163at2"/>
<protein>
    <submittedName>
        <fullName evidence="7">Cysteine dioxygenase</fullName>
    </submittedName>
</protein>
<name>A0A5C5U879_9GAMM</name>